<evidence type="ECO:0000256" key="9">
    <source>
        <dbReference type="HAMAP-Rule" id="MF_01200"/>
    </source>
</evidence>
<gene>
    <name evidence="9 14" type="primary">pyrF</name>
    <name evidence="14" type="ORF">CKF59_00135</name>
</gene>
<feature type="binding site" evidence="9">
    <location>
        <begin position="58"/>
        <end position="67"/>
    </location>
    <ligand>
        <name>substrate</name>
    </ligand>
</feature>
<dbReference type="Pfam" id="PF00215">
    <property type="entry name" value="OMPdecase"/>
    <property type="match status" value="1"/>
</dbReference>
<dbReference type="GO" id="GO:0044205">
    <property type="term" value="P:'de novo' UMP biosynthetic process"/>
    <property type="evidence" value="ECO:0007669"/>
    <property type="project" value="UniProtKB-UniRule"/>
</dbReference>
<comment type="caution">
    <text evidence="14">The sequence shown here is derived from an EMBL/GenBank/DDBJ whole genome shotgun (WGS) entry which is preliminary data.</text>
</comment>
<dbReference type="InterPro" id="IPR014732">
    <property type="entry name" value="OMPdecase"/>
</dbReference>
<dbReference type="SMART" id="SM00934">
    <property type="entry name" value="OMPdecase"/>
    <property type="match status" value="1"/>
</dbReference>
<feature type="binding site" evidence="9 11">
    <location>
        <position position="189"/>
    </location>
    <ligand>
        <name>substrate</name>
    </ligand>
</feature>
<dbReference type="Proteomes" id="UP000265964">
    <property type="component" value="Unassembled WGS sequence"/>
</dbReference>
<evidence type="ECO:0000313" key="14">
    <source>
        <dbReference type="EMBL" id="RIY38843.1"/>
    </source>
</evidence>
<evidence type="ECO:0000256" key="4">
    <source>
        <dbReference type="ARBA" id="ARBA00022793"/>
    </source>
</evidence>
<evidence type="ECO:0000256" key="6">
    <source>
        <dbReference type="ARBA" id="ARBA00023239"/>
    </source>
</evidence>
<feature type="binding site" evidence="9 11">
    <location>
        <position position="180"/>
    </location>
    <ligand>
        <name>substrate</name>
    </ligand>
</feature>
<reference evidence="14 15" key="1">
    <citation type="submission" date="2017-08" db="EMBL/GenBank/DDBJ databases">
        <title>Reclassification of Bisgaard taxon 37 and 44.</title>
        <authorList>
            <person name="Christensen H."/>
        </authorList>
    </citation>
    <scope>NUCLEOTIDE SEQUENCE [LARGE SCALE GENOMIC DNA]</scope>
    <source>
        <strain evidence="14 15">EEAB3T1</strain>
    </source>
</reference>
<dbReference type="InterPro" id="IPR001754">
    <property type="entry name" value="OMPdeCOase_dom"/>
</dbReference>
<keyword evidence="5 9" id="KW-0665">Pyrimidine biosynthesis</keyword>
<comment type="catalytic activity">
    <reaction evidence="7 9 12">
        <text>orotidine 5'-phosphate + H(+) = UMP + CO2</text>
        <dbReference type="Rhea" id="RHEA:11596"/>
        <dbReference type="ChEBI" id="CHEBI:15378"/>
        <dbReference type="ChEBI" id="CHEBI:16526"/>
        <dbReference type="ChEBI" id="CHEBI:57538"/>
        <dbReference type="ChEBI" id="CHEBI:57865"/>
        <dbReference type="EC" id="4.1.1.23"/>
    </reaction>
</comment>
<dbReference type="NCBIfam" id="NF001273">
    <property type="entry name" value="PRK00230.1"/>
    <property type="match status" value="1"/>
</dbReference>
<dbReference type="InterPro" id="IPR018089">
    <property type="entry name" value="OMPdecase_AS"/>
</dbReference>
<accession>A0A3A1YKQ0</accession>
<sequence>MKEVIIALDFASMEQTLNFLEKFKGKKLFVKVGMELYLQNGPQILARIKALGHKIFLDLKLHDIPNTVYGACKGLAQFKVDLLTVHAAGGSQMLAMAKQGMLDGNSPETKIIAITQLTSTSQEQMQTEQGINLTLEQSVQKYALLAKQSGLDGVVCSVHEAKTIHDLCGDEFLAVTPGIRRQEDAIGDQQRVATPALARELGANYIVVGRPITQSQDPVQAYQEFCHNFN</sequence>
<comment type="similarity">
    <text evidence="8 9">Belongs to the OMP decarboxylase family. Type 1 subfamily.</text>
</comment>
<dbReference type="PANTHER" id="PTHR32119">
    <property type="entry name" value="OROTIDINE 5'-PHOSPHATE DECARBOXYLASE"/>
    <property type="match status" value="1"/>
</dbReference>
<name>A0A3A1YKQ0_9GAMM</name>
<dbReference type="NCBIfam" id="TIGR01740">
    <property type="entry name" value="pyrF"/>
    <property type="match status" value="1"/>
</dbReference>
<evidence type="ECO:0000256" key="2">
    <source>
        <dbReference type="ARBA" id="ARBA00004861"/>
    </source>
</evidence>
<evidence type="ECO:0000256" key="1">
    <source>
        <dbReference type="ARBA" id="ARBA00002356"/>
    </source>
</evidence>
<dbReference type="EC" id="4.1.1.23" evidence="9"/>
<evidence type="ECO:0000256" key="12">
    <source>
        <dbReference type="RuleBase" id="RU000512"/>
    </source>
</evidence>
<feature type="binding site" evidence="9 11">
    <location>
        <position position="118"/>
    </location>
    <ligand>
        <name>substrate</name>
    </ligand>
</feature>
<dbReference type="FunFam" id="3.20.20.70:FF:000015">
    <property type="entry name" value="Orotidine 5'-phosphate decarboxylase"/>
    <property type="match status" value="1"/>
</dbReference>
<feature type="binding site" evidence="9 11">
    <location>
        <position position="9"/>
    </location>
    <ligand>
        <name>substrate</name>
    </ligand>
</feature>
<dbReference type="EMBL" id="NRJF01000004">
    <property type="protein sequence ID" value="RIY38843.1"/>
    <property type="molecule type" value="Genomic_DNA"/>
</dbReference>
<dbReference type="PANTHER" id="PTHR32119:SF2">
    <property type="entry name" value="OROTIDINE 5'-PHOSPHATE DECARBOXYLASE"/>
    <property type="match status" value="1"/>
</dbReference>
<evidence type="ECO:0000259" key="13">
    <source>
        <dbReference type="SMART" id="SM00934"/>
    </source>
</evidence>
<dbReference type="InterPro" id="IPR047596">
    <property type="entry name" value="OMPdecase_bac"/>
</dbReference>
<dbReference type="OrthoDB" id="9806203at2"/>
<comment type="pathway">
    <text evidence="2 9 12">Pyrimidine metabolism; UMP biosynthesis via de novo pathway; UMP from orotate: step 2/2.</text>
</comment>
<feature type="binding site" evidence="9 11">
    <location>
        <position position="209"/>
    </location>
    <ligand>
        <name>substrate</name>
    </ligand>
</feature>
<dbReference type="SUPFAM" id="SSF51366">
    <property type="entry name" value="Ribulose-phoshate binding barrel"/>
    <property type="match status" value="1"/>
</dbReference>
<organism evidence="14 15">
    <name type="scientific">Psittacicella gerlachiana</name>
    <dbReference type="NCBI Taxonomy" id="2028574"/>
    <lineage>
        <taxon>Bacteria</taxon>
        <taxon>Pseudomonadati</taxon>
        <taxon>Pseudomonadota</taxon>
        <taxon>Gammaproteobacteria</taxon>
        <taxon>Pasteurellales</taxon>
        <taxon>Psittacicellaceae</taxon>
        <taxon>Psittacicella</taxon>
    </lineage>
</organism>
<dbReference type="AlphaFoldDB" id="A0A3A1YKQ0"/>
<keyword evidence="4 9" id="KW-0210">Decarboxylase</keyword>
<keyword evidence="6 9" id="KW-0456">Lyase</keyword>
<dbReference type="InterPro" id="IPR011060">
    <property type="entry name" value="RibuloseP-bd_barrel"/>
</dbReference>
<feature type="active site" description="For OMPdecase activity" evidence="10">
    <location>
        <position position="58"/>
    </location>
</feature>
<evidence type="ECO:0000256" key="3">
    <source>
        <dbReference type="ARBA" id="ARBA00011738"/>
    </source>
</evidence>
<proteinExistence type="inferred from homology"/>
<feature type="active site" description="Proton donor" evidence="9">
    <location>
        <position position="60"/>
    </location>
</feature>
<feature type="active site" description="For OMPdecase activity" evidence="10">
    <location>
        <position position="63"/>
    </location>
</feature>
<feature type="binding site" evidence="9 11">
    <location>
        <position position="210"/>
    </location>
    <ligand>
        <name>substrate</name>
    </ligand>
</feature>
<feature type="domain" description="Orotidine 5'-phosphate decarboxylase" evidence="13">
    <location>
        <begin position="3"/>
        <end position="225"/>
    </location>
</feature>
<comment type="subunit">
    <text evidence="3 9">Homodimer.</text>
</comment>
<feature type="binding site" evidence="9 11">
    <location>
        <position position="31"/>
    </location>
    <ligand>
        <name>substrate</name>
    </ligand>
</feature>
<feature type="active site" description="For OMPdecase activity" evidence="10">
    <location>
        <position position="60"/>
    </location>
</feature>
<evidence type="ECO:0000256" key="8">
    <source>
        <dbReference type="ARBA" id="ARBA00061012"/>
    </source>
</evidence>
<evidence type="ECO:0000256" key="10">
    <source>
        <dbReference type="PIRSR" id="PIRSR614732-1"/>
    </source>
</evidence>
<evidence type="ECO:0000256" key="11">
    <source>
        <dbReference type="PIRSR" id="PIRSR614732-2"/>
    </source>
</evidence>
<dbReference type="UniPathway" id="UPA00070">
    <property type="reaction ID" value="UER00120"/>
</dbReference>
<dbReference type="PROSITE" id="PS00156">
    <property type="entry name" value="OMPDECASE"/>
    <property type="match status" value="1"/>
</dbReference>
<dbReference type="GO" id="GO:0004590">
    <property type="term" value="F:orotidine-5'-phosphate decarboxylase activity"/>
    <property type="evidence" value="ECO:0007669"/>
    <property type="project" value="UniProtKB-UniRule"/>
</dbReference>
<evidence type="ECO:0000256" key="7">
    <source>
        <dbReference type="ARBA" id="ARBA00049157"/>
    </source>
</evidence>
<dbReference type="GO" id="GO:0005829">
    <property type="term" value="C:cytosol"/>
    <property type="evidence" value="ECO:0007669"/>
    <property type="project" value="TreeGrafter"/>
</dbReference>
<dbReference type="Gene3D" id="3.20.20.70">
    <property type="entry name" value="Aldolase class I"/>
    <property type="match status" value="1"/>
</dbReference>
<dbReference type="InterPro" id="IPR013785">
    <property type="entry name" value="Aldolase_TIM"/>
</dbReference>
<dbReference type="CDD" id="cd04725">
    <property type="entry name" value="OMP_decarboxylase_like"/>
    <property type="match status" value="1"/>
</dbReference>
<dbReference type="RefSeq" id="WP_119533958.1">
    <property type="nucleotide sequence ID" value="NZ_NRJF01000004.1"/>
</dbReference>
<evidence type="ECO:0000313" key="15">
    <source>
        <dbReference type="Proteomes" id="UP000265964"/>
    </source>
</evidence>
<dbReference type="HAMAP" id="MF_01200_B">
    <property type="entry name" value="OMPdecase_type1_B"/>
    <property type="match status" value="1"/>
</dbReference>
<protein>
    <recommendedName>
        <fullName evidence="9">Orotidine 5'-phosphate decarboxylase</fullName>
        <ecNumber evidence="9">4.1.1.23</ecNumber>
    </recommendedName>
    <alternativeName>
        <fullName evidence="9">OMP decarboxylase</fullName>
        <shortName evidence="9">OMPDCase</shortName>
        <shortName evidence="9">OMPdecase</shortName>
    </alternativeName>
</protein>
<dbReference type="GO" id="GO:0006207">
    <property type="term" value="P:'de novo' pyrimidine nucleobase biosynthetic process"/>
    <property type="evidence" value="ECO:0007669"/>
    <property type="project" value="InterPro"/>
</dbReference>
<keyword evidence="15" id="KW-1185">Reference proteome</keyword>
<evidence type="ECO:0000256" key="5">
    <source>
        <dbReference type="ARBA" id="ARBA00022975"/>
    </source>
</evidence>
<comment type="function">
    <text evidence="1 9">Catalyzes the decarboxylation of orotidine 5'-monophosphate (OMP) to uridine 5'-monophosphate (UMP).</text>
</comment>